<keyword evidence="1" id="KW-1133">Transmembrane helix</keyword>
<dbReference type="EMBL" id="CP042905">
    <property type="protein sequence ID" value="QEE17922.1"/>
    <property type="molecule type" value="Genomic_DNA"/>
</dbReference>
<proteinExistence type="predicted"/>
<reference evidence="2 3" key="1">
    <citation type="journal article" date="2020" name="Nature">
        <title>Isolation of an archaeon at the prokaryote-eukaryote interface.</title>
        <authorList>
            <person name="Imachi H."/>
            <person name="Nobu M.K."/>
            <person name="Nakahara N."/>
            <person name="Morono Y."/>
            <person name="Ogawara M."/>
            <person name="Takaki Y."/>
            <person name="Takano Y."/>
            <person name="Uematsu K."/>
            <person name="Ikuta T."/>
            <person name="Ito M."/>
            <person name="Matsui Y."/>
            <person name="Miyazaki M."/>
            <person name="Murata K."/>
            <person name="Saito Y."/>
            <person name="Sakai S."/>
            <person name="Song C."/>
            <person name="Tasumi E."/>
            <person name="Yamanaka Y."/>
            <person name="Yamaguchi T."/>
            <person name="Kamagata Y."/>
            <person name="Tamaki H."/>
            <person name="Takai K."/>
        </authorList>
    </citation>
    <scope>NUCLEOTIDE SEQUENCE [LARGE SCALE GENOMIC DNA]</scope>
    <source>
        <strain evidence="2 3">MK-D1</strain>
    </source>
</reference>
<dbReference type="Proteomes" id="UP000321408">
    <property type="component" value="Chromosome"/>
</dbReference>
<feature type="transmembrane region" description="Helical" evidence="1">
    <location>
        <begin position="391"/>
        <end position="410"/>
    </location>
</feature>
<feature type="transmembrane region" description="Helical" evidence="1">
    <location>
        <begin position="193"/>
        <end position="213"/>
    </location>
</feature>
<feature type="transmembrane region" description="Helical" evidence="1">
    <location>
        <begin position="57"/>
        <end position="83"/>
    </location>
</feature>
<reference evidence="2 3" key="2">
    <citation type="journal article" date="2024" name="Int. J. Syst. Evol. Microbiol.">
        <title>Promethearchaeum syntrophicum gen. nov., sp. nov., an anaerobic, obligately syntrophic archaeon, the first isolate of the lineage 'Asgard' archaea, and proposal of the new archaeal phylum Promethearchaeota phyl. nov. and kingdom Promethearchaeati regn. nov.</title>
        <authorList>
            <person name="Imachi H."/>
            <person name="Nobu M.K."/>
            <person name="Kato S."/>
            <person name="Takaki Y."/>
            <person name="Miyazaki M."/>
            <person name="Miyata M."/>
            <person name="Ogawara M."/>
            <person name="Saito Y."/>
            <person name="Sakai S."/>
            <person name="Tahara Y.O."/>
            <person name="Takano Y."/>
            <person name="Tasumi E."/>
            <person name="Uematsu K."/>
            <person name="Yoshimura T."/>
            <person name="Itoh T."/>
            <person name="Ohkuma M."/>
            <person name="Takai K."/>
        </authorList>
    </citation>
    <scope>NUCLEOTIDE SEQUENCE [LARGE SCALE GENOMIC DNA]</scope>
    <source>
        <strain evidence="2 3">MK-D1</strain>
    </source>
</reference>
<keyword evidence="1" id="KW-0472">Membrane</keyword>
<feature type="transmembrane region" description="Helical" evidence="1">
    <location>
        <begin position="247"/>
        <end position="265"/>
    </location>
</feature>
<evidence type="ECO:0008006" key="4">
    <source>
        <dbReference type="Google" id="ProtNLM"/>
    </source>
</evidence>
<feature type="transmembrane region" description="Helical" evidence="1">
    <location>
        <begin position="21"/>
        <end position="42"/>
    </location>
</feature>
<sequence length="481" mass="54768">MSDDKIVESEPKPHLKRIITLDFIRGCAMIGVLGFHLLNVVYDTNARIDLGIENLPIAFIILVAILGFLGSLYPAFVLISAIGNTISMDKKWKKYVVKAETPEKRKIASSKILKTQIFRGLFLIIADKIIEIFLNGVLTYTLASETGERIIGKMLSELYHGQILSLIGWGILFTSIVYFICNNKNKSKKFTNTTLIIIGIAFIVLTPIILMIFESVPGLAGKPNNTLEDRTFWVNFLYVFLSPIANGWYPIFPGVSIFFLGMVIGIEFSEGNFSKKIFNQIIYTSLIYFAAGLFWFILLEDDKYTNDMLIPTAGSLLGLVILIYFIEIRGKGTAFARKTVFFRRFGNLSLTIWALQWTMMIFLRIVHLIFYGTSISFIEGPIFNRELSGNATWGLFFVMIPLWFLILWSWEHINYKGSLEWLFAKVISKESSKVDLKFALHNVDSVISKDKAQIFYNPWEILGIFFLLLIYMIGSLAVLLL</sequence>
<keyword evidence="3" id="KW-1185">Reference proteome</keyword>
<gene>
    <name evidence="2" type="ORF">DSAG12_03760</name>
</gene>
<evidence type="ECO:0000256" key="1">
    <source>
        <dbReference type="SAM" id="Phobius"/>
    </source>
</evidence>
<evidence type="ECO:0000313" key="3">
    <source>
        <dbReference type="Proteomes" id="UP000321408"/>
    </source>
</evidence>
<accession>A0A5B9DFM4</accession>
<organism evidence="2 3">
    <name type="scientific">Promethearchaeum syntrophicum</name>
    <dbReference type="NCBI Taxonomy" id="2594042"/>
    <lineage>
        <taxon>Archaea</taxon>
        <taxon>Promethearchaeati</taxon>
        <taxon>Promethearchaeota</taxon>
        <taxon>Promethearchaeia</taxon>
        <taxon>Promethearchaeales</taxon>
        <taxon>Promethearchaeaceae</taxon>
        <taxon>Promethearchaeum</taxon>
    </lineage>
</organism>
<feature type="transmembrane region" description="Helical" evidence="1">
    <location>
        <begin position="347"/>
        <end position="371"/>
    </location>
</feature>
<protein>
    <recommendedName>
        <fullName evidence="4">Heparan-alpha-glucosaminide N-acetyltransferase catalytic domain-containing protein</fullName>
    </recommendedName>
</protein>
<keyword evidence="1" id="KW-0812">Transmembrane</keyword>
<name>A0A5B9DFM4_9ARCH</name>
<dbReference type="AlphaFoldDB" id="A0A5B9DFM4"/>
<feature type="transmembrane region" description="Helical" evidence="1">
    <location>
        <begin position="121"/>
        <end position="143"/>
    </location>
</feature>
<dbReference type="RefSeq" id="WP_147664800.1">
    <property type="nucleotide sequence ID" value="NZ_CP042905.2"/>
</dbReference>
<dbReference type="KEGG" id="psyt:DSAG12_03760"/>
<feature type="transmembrane region" description="Helical" evidence="1">
    <location>
        <begin position="163"/>
        <end position="181"/>
    </location>
</feature>
<feature type="transmembrane region" description="Helical" evidence="1">
    <location>
        <begin position="277"/>
        <end position="297"/>
    </location>
</feature>
<dbReference type="GeneID" id="41331728"/>
<feature type="transmembrane region" description="Helical" evidence="1">
    <location>
        <begin position="459"/>
        <end position="480"/>
    </location>
</feature>
<evidence type="ECO:0000313" key="2">
    <source>
        <dbReference type="EMBL" id="QEE17922.1"/>
    </source>
</evidence>
<feature type="transmembrane region" description="Helical" evidence="1">
    <location>
        <begin position="309"/>
        <end position="326"/>
    </location>
</feature>